<evidence type="ECO:0000256" key="4">
    <source>
        <dbReference type="ARBA" id="ARBA00022574"/>
    </source>
</evidence>
<dbReference type="InterPro" id="IPR037363">
    <property type="entry name" value="Sec13/Seh1_fam"/>
</dbReference>
<sequence length="474" mass="52738">MAPALGEPPAKEERGQFELIMKHGHHDLVQAVAFNAYGDRCATGSVDGKIRVFNRHKDSIWRLCDTWTAHGGEILELQWLPPTVYPNVVASLGIEGRFKLWAEDPSAAPGRRFGNRSKDNAKPAFEHRSPRAPYRSFSIKHNEETRQTHLALLAADGRLTVHENDMSENLSDWTQMDELSTCDKPARGEETSFRVRFDPNSDPCYNALRAGMPTDTLSLVVAAMDKVKIYRTRDVVIHSYGVPSTKKEFYEAAVVSANRGLVRDVAWAPGNIRGYDIIASACMDGYVRVIRVDTPHDTNDGRSWSSSDLVKGGSRPEASSRAAGNASGGSQAQHPSGISQGVHHPTADGDRRKNQAGHIYHTMQSLSMLENHRTPMWRVGFDDDGQILGCVGDDGKLLCFRQQADGQWRKSSEIGVMKMKMTPAQVLLRWATQRDIIVIPKSNNQERLAQDLDSVGFDLSLRTRPRPSRRWTGG</sequence>
<keyword evidence="3" id="KW-0813">Transport</keyword>
<evidence type="ECO:0000313" key="13">
    <source>
        <dbReference type="EMBL" id="POS74683.1"/>
    </source>
</evidence>
<reference evidence="13" key="1">
    <citation type="submission" date="2017-09" db="EMBL/GenBank/DDBJ databases">
        <title>Polyketide synthases of a Diaporthe helianthi virulent isolate.</title>
        <authorList>
            <person name="Baroncelli R."/>
        </authorList>
    </citation>
    <scope>NUCLEOTIDE SEQUENCE [LARGE SCALE GENOMIC DNA]</scope>
    <source>
        <strain evidence="13">7/96</strain>
    </source>
</reference>
<dbReference type="InterPro" id="IPR036322">
    <property type="entry name" value="WD40_repeat_dom_sf"/>
</dbReference>
<evidence type="ECO:0000256" key="9">
    <source>
        <dbReference type="ARBA" id="ARBA00023132"/>
    </source>
</evidence>
<evidence type="ECO:0000256" key="3">
    <source>
        <dbReference type="ARBA" id="ARBA00022448"/>
    </source>
</evidence>
<keyword evidence="10" id="KW-0539">Nucleus</keyword>
<feature type="region of interest" description="Disordered" evidence="12">
    <location>
        <begin position="297"/>
        <end position="353"/>
    </location>
</feature>
<evidence type="ECO:0000256" key="7">
    <source>
        <dbReference type="ARBA" id="ARBA00022927"/>
    </source>
</evidence>
<dbReference type="GO" id="GO:0015031">
    <property type="term" value="P:protein transport"/>
    <property type="evidence" value="ECO:0007669"/>
    <property type="project" value="UniProtKB-KW"/>
</dbReference>
<comment type="subcellular location">
    <subcellularLocation>
        <location evidence="1">Nucleus</location>
        <location evidence="1">Nuclear pore complex</location>
    </subcellularLocation>
</comment>
<dbReference type="InterPro" id="IPR036812">
    <property type="entry name" value="NAD(P)_OxRdtase_dom_sf"/>
</dbReference>
<evidence type="ECO:0000256" key="2">
    <source>
        <dbReference type="ARBA" id="ARBA00010102"/>
    </source>
</evidence>
<organism evidence="13 14">
    <name type="scientific">Diaporthe helianthi</name>
    <dbReference type="NCBI Taxonomy" id="158607"/>
    <lineage>
        <taxon>Eukaryota</taxon>
        <taxon>Fungi</taxon>
        <taxon>Dikarya</taxon>
        <taxon>Ascomycota</taxon>
        <taxon>Pezizomycotina</taxon>
        <taxon>Sordariomycetes</taxon>
        <taxon>Sordariomycetidae</taxon>
        <taxon>Diaporthales</taxon>
        <taxon>Diaporthaceae</taxon>
        <taxon>Diaporthe</taxon>
    </lineage>
</organism>
<dbReference type="Proteomes" id="UP000094444">
    <property type="component" value="Unassembled WGS sequence"/>
</dbReference>
<evidence type="ECO:0000256" key="11">
    <source>
        <dbReference type="PROSITE-ProRule" id="PRU00221"/>
    </source>
</evidence>
<dbReference type="OrthoDB" id="5566198at2759"/>
<feature type="compositionally biased region" description="Low complexity" evidence="12">
    <location>
        <begin position="319"/>
        <end position="330"/>
    </location>
</feature>
<dbReference type="SUPFAM" id="SSF50978">
    <property type="entry name" value="WD40 repeat-like"/>
    <property type="match status" value="1"/>
</dbReference>
<dbReference type="Pfam" id="PF00400">
    <property type="entry name" value="WD40"/>
    <property type="match status" value="1"/>
</dbReference>
<evidence type="ECO:0000256" key="10">
    <source>
        <dbReference type="ARBA" id="ARBA00023242"/>
    </source>
</evidence>
<dbReference type="GO" id="GO:0005198">
    <property type="term" value="F:structural molecule activity"/>
    <property type="evidence" value="ECO:0007669"/>
    <property type="project" value="InterPro"/>
</dbReference>
<keyword evidence="4 11" id="KW-0853">WD repeat</keyword>
<comment type="caution">
    <text evidence="13">The sequence shown here is derived from an EMBL/GenBank/DDBJ whole genome shotgun (WGS) entry which is preliminary data.</text>
</comment>
<dbReference type="GO" id="GO:0031080">
    <property type="term" value="C:nuclear pore outer ring"/>
    <property type="evidence" value="ECO:0007669"/>
    <property type="project" value="TreeGrafter"/>
</dbReference>
<keyword evidence="7" id="KW-0653">Protein transport</keyword>
<dbReference type="FunCoup" id="A0A2P5HWN6">
    <property type="interactions" value="1173"/>
</dbReference>
<dbReference type="STRING" id="158607.A0A2P5HWN6"/>
<dbReference type="InterPro" id="IPR015943">
    <property type="entry name" value="WD40/YVTN_repeat-like_dom_sf"/>
</dbReference>
<keyword evidence="5" id="KW-0677">Repeat</keyword>
<evidence type="ECO:0000313" key="14">
    <source>
        <dbReference type="Proteomes" id="UP000094444"/>
    </source>
</evidence>
<keyword evidence="14" id="KW-1185">Reference proteome</keyword>
<comment type="similarity">
    <text evidence="2">Belongs to the WD repeat SEC13 family.</text>
</comment>
<dbReference type="InterPro" id="IPR001680">
    <property type="entry name" value="WD40_rpt"/>
</dbReference>
<dbReference type="SMART" id="SM00320">
    <property type="entry name" value="WD40"/>
    <property type="match status" value="4"/>
</dbReference>
<dbReference type="GO" id="GO:0051028">
    <property type="term" value="P:mRNA transport"/>
    <property type="evidence" value="ECO:0007669"/>
    <property type="project" value="UniProtKB-KW"/>
</dbReference>
<dbReference type="Gene3D" id="2.130.10.10">
    <property type="entry name" value="YVTN repeat-like/Quinoprotein amine dehydrogenase"/>
    <property type="match status" value="1"/>
</dbReference>
<evidence type="ECO:0000256" key="1">
    <source>
        <dbReference type="ARBA" id="ARBA00004567"/>
    </source>
</evidence>
<keyword evidence="6" id="KW-0509">mRNA transport</keyword>
<dbReference type="PANTHER" id="PTHR11024">
    <property type="entry name" value="NUCLEAR PORE COMPLEX PROTEIN SEC13 / SEH1 FAMILY MEMBER"/>
    <property type="match status" value="1"/>
</dbReference>
<protein>
    <submittedName>
        <fullName evidence="13">WD domain-containing protein</fullName>
    </submittedName>
</protein>
<accession>A0A2P5HWN6</accession>
<gene>
    <name evidence="13" type="ORF">DHEL01_v206919</name>
</gene>
<evidence type="ECO:0000256" key="8">
    <source>
        <dbReference type="ARBA" id="ARBA00023010"/>
    </source>
</evidence>
<evidence type="ECO:0000256" key="6">
    <source>
        <dbReference type="ARBA" id="ARBA00022816"/>
    </source>
</evidence>
<dbReference type="InParanoid" id="A0A2P5HWN6"/>
<dbReference type="SUPFAM" id="SSF51430">
    <property type="entry name" value="NAD(P)-linked oxidoreductase"/>
    <property type="match status" value="1"/>
</dbReference>
<dbReference type="GO" id="GO:0034198">
    <property type="term" value="P:cellular response to amino acid starvation"/>
    <property type="evidence" value="ECO:0007669"/>
    <property type="project" value="TreeGrafter"/>
</dbReference>
<dbReference type="GO" id="GO:0035859">
    <property type="term" value="C:Seh1-associated complex"/>
    <property type="evidence" value="ECO:0007669"/>
    <property type="project" value="TreeGrafter"/>
</dbReference>
<dbReference type="EMBL" id="MAVT02000592">
    <property type="protein sequence ID" value="POS74683.1"/>
    <property type="molecule type" value="Genomic_DNA"/>
</dbReference>
<evidence type="ECO:0000256" key="12">
    <source>
        <dbReference type="SAM" id="MobiDB-lite"/>
    </source>
</evidence>
<dbReference type="PROSITE" id="PS50082">
    <property type="entry name" value="WD_REPEATS_2"/>
    <property type="match status" value="1"/>
</dbReference>
<evidence type="ECO:0000256" key="5">
    <source>
        <dbReference type="ARBA" id="ARBA00022737"/>
    </source>
</evidence>
<dbReference type="AlphaFoldDB" id="A0A2P5HWN6"/>
<dbReference type="PANTHER" id="PTHR11024:SF3">
    <property type="entry name" value="NUCLEOPORIN SEH1"/>
    <property type="match status" value="1"/>
</dbReference>
<proteinExistence type="inferred from homology"/>
<keyword evidence="8" id="KW-0811">Translocation</keyword>
<dbReference type="GO" id="GO:1904263">
    <property type="term" value="P:positive regulation of TORC1 signaling"/>
    <property type="evidence" value="ECO:0007669"/>
    <property type="project" value="TreeGrafter"/>
</dbReference>
<feature type="repeat" description="WD" evidence="11">
    <location>
        <begin position="22"/>
        <end position="54"/>
    </location>
</feature>
<name>A0A2P5HWN6_DIAHE</name>
<keyword evidence="9" id="KW-0906">Nuclear pore complex</keyword>